<dbReference type="EMBL" id="FRAD01000038">
    <property type="protein sequence ID" value="SHK53304.1"/>
    <property type="molecule type" value="Genomic_DNA"/>
</dbReference>
<dbReference type="AlphaFoldDB" id="A0A1M6T8S4"/>
<evidence type="ECO:0000313" key="2">
    <source>
        <dbReference type="Proteomes" id="UP000183952"/>
    </source>
</evidence>
<organism evidence="1 2">
    <name type="scientific">Hathewaya proteolytica DSM 3090</name>
    <dbReference type="NCBI Taxonomy" id="1121331"/>
    <lineage>
        <taxon>Bacteria</taxon>
        <taxon>Bacillati</taxon>
        <taxon>Bacillota</taxon>
        <taxon>Clostridia</taxon>
        <taxon>Eubacteriales</taxon>
        <taxon>Clostridiaceae</taxon>
        <taxon>Hathewaya</taxon>
    </lineage>
</organism>
<gene>
    <name evidence="1" type="ORF">SAMN02745248_02753</name>
</gene>
<dbReference type="Pfam" id="PF10050">
    <property type="entry name" value="DUF2284"/>
    <property type="match status" value="1"/>
</dbReference>
<dbReference type="OrthoDB" id="5420534at2"/>
<protein>
    <submittedName>
        <fullName evidence="1">Predicted metal-binding protein</fullName>
    </submittedName>
</protein>
<proteinExistence type="predicted"/>
<dbReference type="Proteomes" id="UP000183952">
    <property type="component" value="Unassembled WGS sequence"/>
</dbReference>
<keyword evidence="2" id="KW-1185">Reference proteome</keyword>
<sequence>MKYDCEKFTDLALSLGARRACIIDVSNILFNPEFRKFCEENACGFYGKNLMCPPDIGTVEQVISKAKSRNIGIFYETISPIKDFEDKDNIKLAGINQNVISEKMKQELLKMGAKDVLCMSTRCKYCDRCAKLDNKNCYHPDIAVGCLSAYCVDVSDLAKKCGMDYTCKEGTLSLFGLTLFNL</sequence>
<dbReference type="RefSeq" id="WP_072904615.1">
    <property type="nucleotide sequence ID" value="NZ_FRAD01000038.1"/>
</dbReference>
<reference evidence="1 2" key="1">
    <citation type="submission" date="2016-11" db="EMBL/GenBank/DDBJ databases">
        <authorList>
            <person name="Jaros S."/>
            <person name="Januszkiewicz K."/>
            <person name="Wedrychowicz H."/>
        </authorList>
    </citation>
    <scope>NUCLEOTIDE SEQUENCE [LARGE SCALE GENOMIC DNA]</scope>
    <source>
        <strain evidence="1 2">DSM 3090</strain>
    </source>
</reference>
<accession>A0A1M6T8S4</accession>
<name>A0A1M6T8S4_9CLOT</name>
<dbReference type="InterPro" id="IPR019271">
    <property type="entry name" value="DUF2284_metal-binding"/>
</dbReference>
<evidence type="ECO:0000313" key="1">
    <source>
        <dbReference type="EMBL" id="SHK53304.1"/>
    </source>
</evidence>